<keyword evidence="3" id="KW-0460">Magnesium</keyword>
<evidence type="ECO:0000256" key="2">
    <source>
        <dbReference type="ARBA" id="ARBA00022801"/>
    </source>
</evidence>
<feature type="binding site" evidence="3">
    <location>
        <position position="301"/>
    </location>
    <ligand>
        <name>Mg(2+)</name>
        <dbReference type="ChEBI" id="CHEBI:18420"/>
        <label>1</label>
    </ligand>
</feature>
<dbReference type="Pfam" id="PF03747">
    <property type="entry name" value="ADP_ribosyl_GH"/>
    <property type="match status" value="1"/>
</dbReference>
<feature type="binding site" evidence="3">
    <location>
        <position position="298"/>
    </location>
    <ligand>
        <name>Mg(2+)</name>
        <dbReference type="ChEBI" id="CHEBI:18420"/>
        <label>1</label>
    </ligand>
</feature>
<comment type="cofactor">
    <cofactor evidence="3">
        <name>Mg(2+)</name>
        <dbReference type="ChEBI" id="CHEBI:18420"/>
    </cofactor>
    <text evidence="3">Binds 2 magnesium ions per subunit.</text>
</comment>
<feature type="binding site" evidence="3">
    <location>
        <position position="300"/>
    </location>
    <ligand>
        <name>Mg(2+)</name>
        <dbReference type="ChEBI" id="CHEBI:18420"/>
        <label>1</label>
    </ligand>
</feature>
<dbReference type="GO" id="GO:0016787">
    <property type="term" value="F:hydrolase activity"/>
    <property type="evidence" value="ECO:0007669"/>
    <property type="project" value="UniProtKB-KW"/>
</dbReference>
<sequence length="362" mass="39077">MPVTEQSVNTRERESRIRGMVYGLALGDALGYPVEFENAPAVTGISGTLIISDDTQMSLHNVAALQQIVRAYGHKLRSPRLDTGFHNAARRAFLDEYVLFGTSKHNNRAPGNACMSSINNYRKNPAIALTGKEPAYGNDSKGNGTIMRSGWLGALPFDRETATVLSILQSETTHEHMLAAVSAAFFTNLTHRILSGQLVRREQIFTAATIICGELQNLVEGTPFAYLQPGIMLVQQAVNNIELSWADLICALQGGRNPNAFFGEGWVAEEALFNVLGVFSAFRSPKDGILALVNTPGDSDTIAAIGGCLYGAFWGYETLCTAFGRDIEQELEPLYQPALAEAVHLLNAGAQTLAAADTLSIP</sequence>
<feature type="binding site" evidence="3">
    <location>
        <position position="54"/>
    </location>
    <ligand>
        <name>Mg(2+)</name>
        <dbReference type="ChEBI" id="CHEBI:18420"/>
        <label>1</label>
    </ligand>
</feature>
<dbReference type="PANTHER" id="PTHR16222:SF24">
    <property type="entry name" value="ADP-RIBOSYLHYDROLASE ARH3"/>
    <property type="match status" value="1"/>
</dbReference>
<name>A0A7Z9A3J2_9MICC</name>
<evidence type="ECO:0000313" key="4">
    <source>
        <dbReference type="EMBL" id="VEI23204.1"/>
    </source>
</evidence>
<comment type="similarity">
    <text evidence="1">Belongs to the ADP-ribosylglycohydrolase family.</text>
</comment>
<protein>
    <submittedName>
        <fullName evidence="4">ADP-ribosyl-[dinitrogen reductase] hydrolase</fullName>
    </submittedName>
</protein>
<dbReference type="EMBL" id="LR134479">
    <property type="protein sequence ID" value="VEI23204.1"/>
    <property type="molecule type" value="Genomic_DNA"/>
</dbReference>
<dbReference type="Proteomes" id="UP000282386">
    <property type="component" value="Chromosome"/>
</dbReference>
<dbReference type="GO" id="GO:0046872">
    <property type="term" value="F:metal ion binding"/>
    <property type="evidence" value="ECO:0007669"/>
    <property type="project" value="UniProtKB-KW"/>
</dbReference>
<gene>
    <name evidence="4" type="ORF">NCTC10207_01302</name>
</gene>
<proteinExistence type="inferred from homology"/>
<dbReference type="SUPFAM" id="SSF101478">
    <property type="entry name" value="ADP-ribosylglycohydrolase"/>
    <property type="match status" value="1"/>
</dbReference>
<dbReference type="PANTHER" id="PTHR16222">
    <property type="entry name" value="ADP-RIBOSYLGLYCOHYDROLASE"/>
    <property type="match status" value="1"/>
</dbReference>
<dbReference type="InterPro" id="IPR005502">
    <property type="entry name" value="Ribosyl_crysJ1"/>
</dbReference>
<dbReference type="Gene3D" id="1.10.4080.10">
    <property type="entry name" value="ADP-ribosylation/Crystallin J1"/>
    <property type="match status" value="1"/>
</dbReference>
<evidence type="ECO:0000313" key="5">
    <source>
        <dbReference type="Proteomes" id="UP000282386"/>
    </source>
</evidence>
<evidence type="ECO:0000256" key="3">
    <source>
        <dbReference type="PIRSR" id="PIRSR605502-1"/>
    </source>
</evidence>
<dbReference type="AlphaFoldDB" id="A0A7Z9A3J2"/>
<accession>A0A7Z9A3J2</accession>
<keyword evidence="2 4" id="KW-0378">Hydrolase</keyword>
<keyword evidence="3" id="KW-0479">Metal-binding</keyword>
<evidence type="ECO:0000256" key="1">
    <source>
        <dbReference type="ARBA" id="ARBA00010702"/>
    </source>
</evidence>
<organism evidence="4 5">
    <name type="scientific">Rothia aeria</name>
    <dbReference type="NCBI Taxonomy" id="172042"/>
    <lineage>
        <taxon>Bacteria</taxon>
        <taxon>Bacillati</taxon>
        <taxon>Actinomycetota</taxon>
        <taxon>Actinomycetes</taxon>
        <taxon>Micrococcales</taxon>
        <taxon>Micrococcaceae</taxon>
        <taxon>Rothia</taxon>
    </lineage>
</organism>
<feature type="binding site" evidence="3">
    <location>
        <position position="53"/>
    </location>
    <ligand>
        <name>Mg(2+)</name>
        <dbReference type="ChEBI" id="CHEBI:18420"/>
        <label>1</label>
    </ligand>
</feature>
<reference evidence="4 5" key="1">
    <citation type="submission" date="2018-12" db="EMBL/GenBank/DDBJ databases">
        <authorList>
            <consortium name="Pathogen Informatics"/>
        </authorList>
    </citation>
    <scope>NUCLEOTIDE SEQUENCE [LARGE SCALE GENOMIC DNA]</scope>
    <source>
        <strain evidence="4 5">NCTC10207</strain>
    </source>
</reference>
<dbReference type="InterPro" id="IPR036705">
    <property type="entry name" value="Ribosyl_crysJ1_sf"/>
</dbReference>
<dbReference type="InterPro" id="IPR050792">
    <property type="entry name" value="ADP-ribosylglycohydrolase"/>
</dbReference>
<feature type="binding site" evidence="3">
    <location>
        <position position="52"/>
    </location>
    <ligand>
        <name>Mg(2+)</name>
        <dbReference type="ChEBI" id="CHEBI:18420"/>
        <label>1</label>
    </ligand>
</feature>